<dbReference type="InterPro" id="IPR008045">
    <property type="entry name" value="MCM2"/>
</dbReference>
<dbReference type="AlphaFoldDB" id="A0A7R8UV44"/>
<protein>
    <submittedName>
        <fullName evidence="1">Uncharacterized protein</fullName>
    </submittedName>
</protein>
<name>A0A7R8UV44_HERIL</name>
<dbReference type="GO" id="GO:0005524">
    <property type="term" value="F:ATP binding"/>
    <property type="evidence" value="ECO:0007669"/>
    <property type="project" value="InterPro"/>
</dbReference>
<dbReference type="EMBL" id="LR899012">
    <property type="protein sequence ID" value="CAD7087634.1"/>
    <property type="molecule type" value="Genomic_DNA"/>
</dbReference>
<dbReference type="GO" id="GO:0005634">
    <property type="term" value="C:nucleus"/>
    <property type="evidence" value="ECO:0007669"/>
    <property type="project" value="InterPro"/>
</dbReference>
<reference evidence="1 2" key="1">
    <citation type="submission" date="2020-11" db="EMBL/GenBank/DDBJ databases">
        <authorList>
            <person name="Wallbank WR R."/>
            <person name="Pardo Diaz C."/>
            <person name="Kozak K."/>
            <person name="Martin S."/>
            <person name="Jiggins C."/>
            <person name="Moest M."/>
            <person name="Warren A I."/>
            <person name="Generalovic N T."/>
            <person name="Byers J.R.P. K."/>
            <person name="Montejo-Kovacevich G."/>
            <person name="Yen C E."/>
        </authorList>
    </citation>
    <scope>NUCLEOTIDE SEQUENCE [LARGE SCALE GENOMIC DNA]</scope>
</reference>
<organism evidence="1 2">
    <name type="scientific">Hermetia illucens</name>
    <name type="common">Black soldier fly</name>
    <dbReference type="NCBI Taxonomy" id="343691"/>
    <lineage>
        <taxon>Eukaryota</taxon>
        <taxon>Metazoa</taxon>
        <taxon>Ecdysozoa</taxon>
        <taxon>Arthropoda</taxon>
        <taxon>Hexapoda</taxon>
        <taxon>Insecta</taxon>
        <taxon>Pterygota</taxon>
        <taxon>Neoptera</taxon>
        <taxon>Endopterygota</taxon>
        <taxon>Diptera</taxon>
        <taxon>Brachycera</taxon>
        <taxon>Stratiomyomorpha</taxon>
        <taxon>Stratiomyidae</taxon>
        <taxon>Hermetiinae</taxon>
        <taxon>Hermetia</taxon>
    </lineage>
</organism>
<evidence type="ECO:0000313" key="2">
    <source>
        <dbReference type="Proteomes" id="UP000594454"/>
    </source>
</evidence>
<dbReference type="Proteomes" id="UP000594454">
    <property type="component" value="Chromosome 4"/>
</dbReference>
<dbReference type="GO" id="GO:0003677">
    <property type="term" value="F:DNA binding"/>
    <property type="evidence" value="ECO:0007669"/>
    <property type="project" value="InterPro"/>
</dbReference>
<evidence type="ECO:0000313" key="1">
    <source>
        <dbReference type="EMBL" id="CAD7087634.1"/>
    </source>
</evidence>
<dbReference type="GO" id="GO:0006270">
    <property type="term" value="P:DNA replication initiation"/>
    <property type="evidence" value="ECO:0007669"/>
    <property type="project" value="InterPro"/>
</dbReference>
<sequence>MENNYRPMSELDHYNSNLGGEEEYSDLLMADRAAVEAEMHRSDRAMEIRRDVRNLWFDYSDDEDKIPRTKRREAEKATTDEVEDAETIESIEYLENTKGSRHRNGFQY</sequence>
<dbReference type="GO" id="GO:0042555">
    <property type="term" value="C:MCM complex"/>
    <property type="evidence" value="ECO:0007669"/>
    <property type="project" value="InterPro"/>
</dbReference>
<dbReference type="Pfam" id="PF12619">
    <property type="entry name" value="MCM2_N"/>
    <property type="match status" value="1"/>
</dbReference>
<accession>A0A7R8UV44</accession>
<dbReference type="InParanoid" id="A0A7R8UV44"/>
<proteinExistence type="predicted"/>
<keyword evidence="2" id="KW-1185">Reference proteome</keyword>
<gene>
    <name evidence="1" type="ORF">HERILL_LOCUS10327</name>
</gene>